<feature type="signal peptide" evidence="1">
    <location>
        <begin position="1"/>
        <end position="20"/>
    </location>
</feature>
<gene>
    <name evidence="2" type="ORF">AKL02_000830</name>
</gene>
<keyword evidence="3" id="KW-1185">Reference proteome</keyword>
<evidence type="ECO:0000313" key="2">
    <source>
        <dbReference type="EMBL" id="QPZ89564.1"/>
    </source>
</evidence>
<evidence type="ECO:0000313" key="3">
    <source>
        <dbReference type="Proteomes" id="UP000192422"/>
    </source>
</evidence>
<evidence type="ECO:0008006" key="4">
    <source>
        <dbReference type="Google" id="ProtNLM"/>
    </source>
</evidence>
<feature type="chain" id="PRO_5047348733" description="Secreted protein" evidence="1">
    <location>
        <begin position="21"/>
        <end position="54"/>
    </location>
</feature>
<reference evidence="2 3" key="1">
    <citation type="submission" date="2020-05" db="EMBL/GenBank/DDBJ databases">
        <title>Thioclava electrotropha strain Elox9 finished genome.</title>
        <authorList>
            <person name="Rowe A.R."/>
            <person name="Wilbanks E.G."/>
        </authorList>
    </citation>
    <scope>NUCLEOTIDE SEQUENCE [LARGE SCALE GENOMIC DNA]</scope>
    <source>
        <strain evidence="2 3">Elox9</strain>
    </source>
</reference>
<accession>A0ABX6YQA0</accession>
<dbReference type="Proteomes" id="UP000192422">
    <property type="component" value="Chromosome"/>
</dbReference>
<keyword evidence="1" id="KW-0732">Signal</keyword>
<protein>
    <recommendedName>
        <fullName evidence="4">Secreted protein</fullName>
    </recommendedName>
</protein>
<dbReference type="RefSeq" id="WP_157771528.1">
    <property type="nucleotide sequence ID" value="NZ_CAJWUB010000081.1"/>
</dbReference>
<evidence type="ECO:0000256" key="1">
    <source>
        <dbReference type="SAM" id="SignalP"/>
    </source>
</evidence>
<dbReference type="EMBL" id="CP053562">
    <property type="protein sequence ID" value="QPZ89564.1"/>
    <property type="molecule type" value="Genomic_DNA"/>
</dbReference>
<proteinExistence type="predicted"/>
<name>A0ABX6YQA0_9RHOB</name>
<sequence>MKRLAYALVLSVFGATAASAGVGDFSLPRLDFPTTGAPTVTQGCNDLTQVCADN</sequence>
<organism evidence="2 3">
    <name type="scientific">Thioclava electrotropha</name>
    <dbReference type="NCBI Taxonomy" id="1549850"/>
    <lineage>
        <taxon>Bacteria</taxon>
        <taxon>Pseudomonadati</taxon>
        <taxon>Pseudomonadota</taxon>
        <taxon>Alphaproteobacteria</taxon>
        <taxon>Rhodobacterales</taxon>
        <taxon>Paracoccaceae</taxon>
        <taxon>Thioclava</taxon>
    </lineage>
</organism>